<dbReference type="GO" id="GO:0005576">
    <property type="term" value="C:extracellular region"/>
    <property type="evidence" value="ECO:0007669"/>
    <property type="project" value="UniProtKB-SubCell"/>
</dbReference>
<dbReference type="PANTHER" id="PTHR33048:SF160">
    <property type="entry name" value="SAT4 FAMILY MEMBRANE PROTEIN"/>
    <property type="match status" value="1"/>
</dbReference>
<feature type="transmembrane region" description="Helical" evidence="14">
    <location>
        <begin position="308"/>
        <end position="327"/>
    </location>
</feature>
<evidence type="ECO:0000259" key="16">
    <source>
        <dbReference type="Pfam" id="PF05730"/>
    </source>
</evidence>
<feature type="transmembrane region" description="Helical" evidence="14">
    <location>
        <begin position="191"/>
        <end position="214"/>
    </location>
</feature>
<dbReference type="GO" id="GO:0098552">
    <property type="term" value="C:side of membrane"/>
    <property type="evidence" value="ECO:0007669"/>
    <property type="project" value="UniProtKB-KW"/>
</dbReference>
<evidence type="ECO:0000256" key="3">
    <source>
        <dbReference type="ARBA" id="ARBA00004613"/>
    </source>
</evidence>
<dbReference type="Pfam" id="PF05730">
    <property type="entry name" value="CFEM"/>
    <property type="match status" value="1"/>
</dbReference>
<evidence type="ECO:0000256" key="12">
    <source>
        <dbReference type="ARBA" id="ARBA00023288"/>
    </source>
</evidence>
<evidence type="ECO:0000256" key="5">
    <source>
        <dbReference type="ARBA" id="ARBA00022525"/>
    </source>
</evidence>
<keyword evidence="6" id="KW-0325">Glycoprotein</keyword>
<keyword evidence="12" id="KW-0449">Lipoprotein</keyword>
<feature type="domain" description="Rhodopsin" evidence="17">
    <location>
        <begin position="143"/>
        <end position="372"/>
    </location>
</feature>
<proteinExistence type="inferred from homology"/>
<dbReference type="PANTHER" id="PTHR33048">
    <property type="entry name" value="PTH11-LIKE INTEGRAL MEMBRANE PROTEIN (AFU_ORTHOLOGUE AFUA_5G11245)"/>
    <property type="match status" value="1"/>
</dbReference>
<feature type="transmembrane region" description="Helical" evidence="14">
    <location>
        <begin position="278"/>
        <end position="296"/>
    </location>
</feature>
<dbReference type="EMBL" id="CP099427">
    <property type="protein sequence ID" value="USW58054.1"/>
    <property type="molecule type" value="Genomic_DNA"/>
</dbReference>
<keyword evidence="9 14" id="KW-1133">Transmembrane helix</keyword>
<keyword evidence="5" id="KW-0964">Secreted</keyword>
<evidence type="ECO:0000256" key="7">
    <source>
        <dbReference type="ARBA" id="ARBA00022692"/>
    </source>
</evidence>
<keyword evidence="8 15" id="KW-0732">Signal</keyword>
<comment type="similarity">
    <text evidence="4">Belongs to the RBT5 family.</text>
</comment>
<sequence>MKFDWIFVVLFYTLAVCQDASNQDQLARALELLKTMPQCALTCLVSAVAASGKTAGNIDLKSSCSNTTATAVIEKCALEACTIREQLTAKNVTETLCERPVREVEAVPVSRIVGFTFAALAYLMRMASKVFFPCERGGRIDVEFWWDDATITFAFLLAIPISAFSLELIKLGFGRDVWTIPHANITQLLKLYYFAEMMYIVALPAIKIAILLTYLRIFQSKHFRMLVYGALGLNVAYIVAFLFATIFQCSPIDLAWHHWDEAHPGHCNNVNAQSWASAAFNIVLDLIVVILPMPMLWRMELNKRKRVLVMLMFGVGLFVTIVSILRLQILVKFGDSKNMTYDYKAVGYWSIVELHTAIVCACMPGIRNLIRRAFPKLMGQSTANSNTPSNLSGRTAVSSGIDKNGNEVFVRPRHSDDEAFIPLENVSTHKLVKARTQPLTPDY</sequence>
<feature type="signal peptide" evidence="15">
    <location>
        <begin position="1"/>
        <end position="19"/>
    </location>
</feature>
<keyword evidence="10 14" id="KW-0472">Membrane</keyword>
<feature type="transmembrane region" description="Helical" evidence="14">
    <location>
        <begin position="226"/>
        <end position="247"/>
    </location>
</feature>
<name>A0A9Q9AZ47_9PEZI</name>
<evidence type="ECO:0000256" key="4">
    <source>
        <dbReference type="ARBA" id="ARBA00010031"/>
    </source>
</evidence>
<keyword evidence="6" id="KW-0336">GPI-anchor</keyword>
<evidence type="ECO:0000313" key="18">
    <source>
        <dbReference type="EMBL" id="USW58054.1"/>
    </source>
</evidence>
<dbReference type="InterPro" id="IPR049326">
    <property type="entry name" value="Rhodopsin_dom_fungi"/>
</dbReference>
<evidence type="ECO:0000256" key="11">
    <source>
        <dbReference type="ARBA" id="ARBA00023157"/>
    </source>
</evidence>
<evidence type="ECO:0000256" key="1">
    <source>
        <dbReference type="ARBA" id="ARBA00004141"/>
    </source>
</evidence>
<gene>
    <name evidence="18" type="ORF">Slin15195_G113730</name>
</gene>
<evidence type="ECO:0000313" key="19">
    <source>
        <dbReference type="Proteomes" id="UP001056384"/>
    </source>
</evidence>
<evidence type="ECO:0000256" key="2">
    <source>
        <dbReference type="ARBA" id="ARBA00004589"/>
    </source>
</evidence>
<reference evidence="18" key="1">
    <citation type="submission" date="2022-06" db="EMBL/GenBank/DDBJ databases">
        <title>Complete genome sequences of two strains of the flax pathogen Septoria linicola.</title>
        <authorList>
            <person name="Lapalu N."/>
            <person name="Simon A."/>
            <person name="Demenou B."/>
            <person name="Paumier D."/>
            <person name="Guillot M.-P."/>
            <person name="Gout L."/>
            <person name="Valade R."/>
        </authorList>
    </citation>
    <scope>NUCLEOTIDE SEQUENCE</scope>
    <source>
        <strain evidence="18">SE15195</strain>
    </source>
</reference>
<evidence type="ECO:0000256" key="6">
    <source>
        <dbReference type="ARBA" id="ARBA00022622"/>
    </source>
</evidence>
<evidence type="ECO:0000256" key="13">
    <source>
        <dbReference type="ARBA" id="ARBA00038359"/>
    </source>
</evidence>
<evidence type="ECO:0000256" key="9">
    <source>
        <dbReference type="ARBA" id="ARBA00022989"/>
    </source>
</evidence>
<keyword evidence="19" id="KW-1185">Reference proteome</keyword>
<comment type="similarity">
    <text evidence="13">Belongs to the SAT4 family.</text>
</comment>
<dbReference type="InterPro" id="IPR008427">
    <property type="entry name" value="Extracellular_membr_CFEM_dom"/>
</dbReference>
<dbReference type="Proteomes" id="UP001056384">
    <property type="component" value="Chromosome 10"/>
</dbReference>
<dbReference type="AlphaFoldDB" id="A0A9Q9AZ47"/>
<organism evidence="18 19">
    <name type="scientific">Septoria linicola</name>
    <dbReference type="NCBI Taxonomy" id="215465"/>
    <lineage>
        <taxon>Eukaryota</taxon>
        <taxon>Fungi</taxon>
        <taxon>Dikarya</taxon>
        <taxon>Ascomycota</taxon>
        <taxon>Pezizomycotina</taxon>
        <taxon>Dothideomycetes</taxon>
        <taxon>Dothideomycetidae</taxon>
        <taxon>Mycosphaerellales</taxon>
        <taxon>Mycosphaerellaceae</taxon>
        <taxon>Septoria</taxon>
    </lineage>
</organism>
<dbReference type="InterPro" id="IPR052337">
    <property type="entry name" value="SAT4-like"/>
</dbReference>
<dbReference type="Pfam" id="PF20684">
    <property type="entry name" value="Fung_rhodopsin"/>
    <property type="match status" value="1"/>
</dbReference>
<keyword evidence="11" id="KW-1015">Disulfide bond</keyword>
<evidence type="ECO:0000259" key="17">
    <source>
        <dbReference type="Pfam" id="PF20684"/>
    </source>
</evidence>
<evidence type="ECO:0000256" key="10">
    <source>
        <dbReference type="ARBA" id="ARBA00023136"/>
    </source>
</evidence>
<feature type="domain" description="CFEM" evidence="16">
    <location>
        <begin position="34"/>
        <end position="98"/>
    </location>
</feature>
<comment type="subcellular location">
    <subcellularLocation>
        <location evidence="2">Membrane</location>
        <topology evidence="2">Lipid-anchor</topology>
        <topology evidence="2">GPI-anchor</topology>
    </subcellularLocation>
    <subcellularLocation>
        <location evidence="1">Membrane</location>
        <topology evidence="1">Multi-pass membrane protein</topology>
    </subcellularLocation>
    <subcellularLocation>
        <location evidence="3">Secreted</location>
    </subcellularLocation>
</comment>
<feature type="transmembrane region" description="Helical" evidence="14">
    <location>
        <begin position="347"/>
        <end position="366"/>
    </location>
</feature>
<evidence type="ECO:0000256" key="15">
    <source>
        <dbReference type="SAM" id="SignalP"/>
    </source>
</evidence>
<accession>A0A9Q9AZ47</accession>
<evidence type="ECO:0000256" key="14">
    <source>
        <dbReference type="SAM" id="Phobius"/>
    </source>
</evidence>
<evidence type="ECO:0000256" key="8">
    <source>
        <dbReference type="ARBA" id="ARBA00022729"/>
    </source>
</evidence>
<feature type="chain" id="PRO_5040386077" evidence="15">
    <location>
        <begin position="20"/>
        <end position="443"/>
    </location>
</feature>
<keyword evidence="7 14" id="KW-0812">Transmembrane</keyword>
<protein>
    <submittedName>
        <fullName evidence="18">Extracellular membrane protein, CFEM</fullName>
    </submittedName>
</protein>